<dbReference type="InterPro" id="IPR003607">
    <property type="entry name" value="HD/PDEase_dom"/>
</dbReference>
<keyword evidence="1" id="KW-1133">Transmembrane helix</keyword>
<dbReference type="PROSITE" id="PS51832">
    <property type="entry name" value="HD_GYP"/>
    <property type="match status" value="1"/>
</dbReference>
<accession>A0A1T4Y7C4</accession>
<feature type="transmembrane region" description="Helical" evidence="1">
    <location>
        <begin position="6"/>
        <end position="22"/>
    </location>
</feature>
<dbReference type="RefSeq" id="WP_078697414.1">
    <property type="nucleotide sequence ID" value="NZ_FUYH01000024.1"/>
</dbReference>
<feature type="transmembrane region" description="Helical" evidence="1">
    <location>
        <begin position="205"/>
        <end position="224"/>
    </location>
</feature>
<sequence length="417" mass="47946">MKNKKLIVFLSVLYIIAAFCLYNSYKYFKIDEQLISIVFFLILSIITESLSVGFKKIRISSGFAITVASIILFGTFWTMIIISLGMAFRIYRKNDRYIHVFNTPIYITLFNVSNMAISIYFSSMAYNSFIIHSFSSNIFIVQFLQISSFVIVFLAVNSLIMAILMFSLSNNNILHEFLNTFKFGLLNIIAMAPFGYLLAYLYRKYNIIGILILMIPVLLARYTYSLYIETKTKYIETVIALMHAIEARDEYTEGHSRNVAKIVEDIARELGYSESRVEQLIIASYLHDVGKIGIDDSILNKPGKLTAEEYNLIKSHPEVGYNIIKDIKDLGDIPHLVRYHHERYDGKGYPWGKKAQELGKDVFILQLADAVDAMSTDRVYRKALPWEDIKDELIKNSGTQFHPDIVNTFLKIKSKKS</sequence>
<evidence type="ECO:0000259" key="2">
    <source>
        <dbReference type="PROSITE" id="PS51832"/>
    </source>
</evidence>
<dbReference type="PANTHER" id="PTHR43155:SF2">
    <property type="entry name" value="CYCLIC DI-GMP PHOSPHODIESTERASE PA4108"/>
    <property type="match status" value="1"/>
</dbReference>
<dbReference type="EMBL" id="FUYH01000024">
    <property type="protein sequence ID" value="SKA97191.1"/>
    <property type="molecule type" value="Genomic_DNA"/>
</dbReference>
<keyword evidence="4" id="KW-1185">Reference proteome</keyword>
<feature type="domain" description="HD-GYP" evidence="2">
    <location>
        <begin position="230"/>
        <end position="417"/>
    </location>
</feature>
<dbReference type="Pfam" id="PF13487">
    <property type="entry name" value="HD_5"/>
    <property type="match status" value="1"/>
</dbReference>
<dbReference type="InterPro" id="IPR048430">
    <property type="entry name" value="MASE9"/>
</dbReference>
<evidence type="ECO:0000256" key="1">
    <source>
        <dbReference type="SAM" id="Phobius"/>
    </source>
</evidence>
<keyword evidence="1" id="KW-0472">Membrane</keyword>
<evidence type="ECO:0000313" key="3">
    <source>
        <dbReference type="EMBL" id="SKA97191.1"/>
    </source>
</evidence>
<evidence type="ECO:0000313" key="4">
    <source>
        <dbReference type="Proteomes" id="UP000190105"/>
    </source>
</evidence>
<dbReference type="SUPFAM" id="SSF109604">
    <property type="entry name" value="HD-domain/PDEase-like"/>
    <property type="match status" value="1"/>
</dbReference>
<dbReference type="Proteomes" id="UP000190105">
    <property type="component" value="Unassembled WGS sequence"/>
</dbReference>
<feature type="transmembrane region" description="Helical" evidence="1">
    <location>
        <begin position="60"/>
        <end position="84"/>
    </location>
</feature>
<organism evidence="3 4">
    <name type="scientific">Caloramator quimbayensis</name>
    <dbReference type="NCBI Taxonomy" id="1147123"/>
    <lineage>
        <taxon>Bacteria</taxon>
        <taxon>Bacillati</taxon>
        <taxon>Bacillota</taxon>
        <taxon>Clostridia</taxon>
        <taxon>Eubacteriales</taxon>
        <taxon>Clostridiaceae</taxon>
        <taxon>Caloramator</taxon>
    </lineage>
</organism>
<feature type="transmembrane region" description="Helical" evidence="1">
    <location>
        <begin position="146"/>
        <end position="168"/>
    </location>
</feature>
<dbReference type="STRING" id="1147123.SAMN05443428_12413"/>
<dbReference type="Gene3D" id="1.10.3210.10">
    <property type="entry name" value="Hypothetical protein af1432"/>
    <property type="match status" value="1"/>
</dbReference>
<feature type="transmembrane region" description="Helical" evidence="1">
    <location>
        <begin position="180"/>
        <end position="199"/>
    </location>
</feature>
<dbReference type="InterPro" id="IPR037522">
    <property type="entry name" value="HD_GYP_dom"/>
</dbReference>
<dbReference type="Pfam" id="PF20972">
    <property type="entry name" value="MASE9"/>
    <property type="match status" value="1"/>
</dbReference>
<protein>
    <submittedName>
        <fullName evidence="3">HD domain-containing protein</fullName>
    </submittedName>
</protein>
<gene>
    <name evidence="3" type="ORF">SAMN05443428_12413</name>
</gene>
<dbReference type="SMART" id="SM00471">
    <property type="entry name" value="HDc"/>
    <property type="match status" value="1"/>
</dbReference>
<dbReference type="CDD" id="cd00077">
    <property type="entry name" value="HDc"/>
    <property type="match status" value="1"/>
</dbReference>
<proteinExistence type="predicted"/>
<name>A0A1T4Y7C4_9CLOT</name>
<feature type="transmembrane region" description="Helical" evidence="1">
    <location>
        <begin position="34"/>
        <end position="54"/>
    </location>
</feature>
<reference evidence="4" key="1">
    <citation type="submission" date="2017-02" db="EMBL/GenBank/DDBJ databases">
        <authorList>
            <person name="Varghese N."/>
            <person name="Submissions S."/>
        </authorList>
    </citation>
    <scope>NUCLEOTIDE SEQUENCE [LARGE SCALE GENOMIC DNA]</scope>
    <source>
        <strain evidence="4">USBA 833</strain>
    </source>
</reference>
<dbReference type="AlphaFoldDB" id="A0A1T4Y7C4"/>
<keyword evidence="1" id="KW-0812">Transmembrane</keyword>
<dbReference type="OrthoDB" id="9804747at2"/>
<feature type="transmembrane region" description="Helical" evidence="1">
    <location>
        <begin position="105"/>
        <end position="126"/>
    </location>
</feature>
<dbReference type="PANTHER" id="PTHR43155">
    <property type="entry name" value="CYCLIC DI-GMP PHOSPHODIESTERASE PA4108-RELATED"/>
    <property type="match status" value="1"/>
</dbReference>